<organism evidence="2 3">
    <name type="scientific">Emericellopsis atlantica</name>
    <dbReference type="NCBI Taxonomy" id="2614577"/>
    <lineage>
        <taxon>Eukaryota</taxon>
        <taxon>Fungi</taxon>
        <taxon>Dikarya</taxon>
        <taxon>Ascomycota</taxon>
        <taxon>Pezizomycotina</taxon>
        <taxon>Sordariomycetes</taxon>
        <taxon>Hypocreomycetidae</taxon>
        <taxon>Hypocreales</taxon>
        <taxon>Bionectriaceae</taxon>
        <taxon>Emericellopsis</taxon>
    </lineage>
</organism>
<evidence type="ECO:0000313" key="3">
    <source>
        <dbReference type="Proteomes" id="UP000887229"/>
    </source>
</evidence>
<gene>
    <name evidence="2" type="ORF">F5Z01DRAFT_355249</name>
</gene>
<reference evidence="2" key="1">
    <citation type="journal article" date="2021" name="IMA Fungus">
        <title>Genomic characterization of three marine fungi, including Emericellopsis atlantica sp. nov. with signatures of a generalist lifestyle and marine biomass degradation.</title>
        <authorList>
            <person name="Hagestad O.C."/>
            <person name="Hou L."/>
            <person name="Andersen J.H."/>
            <person name="Hansen E.H."/>
            <person name="Altermark B."/>
            <person name="Li C."/>
            <person name="Kuhnert E."/>
            <person name="Cox R.J."/>
            <person name="Crous P.W."/>
            <person name="Spatafora J.W."/>
            <person name="Lail K."/>
            <person name="Amirebrahimi M."/>
            <person name="Lipzen A."/>
            <person name="Pangilinan J."/>
            <person name="Andreopoulos W."/>
            <person name="Hayes R.D."/>
            <person name="Ng V."/>
            <person name="Grigoriev I.V."/>
            <person name="Jackson S.A."/>
            <person name="Sutton T.D.S."/>
            <person name="Dobson A.D.W."/>
            <person name="Rama T."/>
        </authorList>
    </citation>
    <scope>NUCLEOTIDE SEQUENCE</scope>
    <source>
        <strain evidence="2">TS7</strain>
    </source>
</reference>
<dbReference type="AlphaFoldDB" id="A0A9P7ZET1"/>
<keyword evidence="3" id="KW-1185">Reference proteome</keyword>
<dbReference type="Proteomes" id="UP000887229">
    <property type="component" value="Unassembled WGS sequence"/>
</dbReference>
<feature type="region of interest" description="Disordered" evidence="1">
    <location>
        <begin position="1"/>
        <end position="26"/>
    </location>
</feature>
<feature type="compositionally biased region" description="Basic and acidic residues" evidence="1">
    <location>
        <begin position="1"/>
        <end position="11"/>
    </location>
</feature>
<proteinExistence type="predicted"/>
<sequence length="206" mass="24213">MLTDADTDKAMSRRTRNGPRTWTRGWRSKGSRLCRIGGVLRPLPLVNPRSVEQKTSTGTVILVSRDEKSQSVPFHEGWRLHQTGRPPRPLPWTLRRNTKQKTARKKMLKATKKAIRRGAMYWTPSQHAAERLRHCPGKYSTCLWNLVRRRVAKKKVWALVEAASEPEEWTEKHEDLERLRKRDVRICPQQPFLPLWRLVRQRTEAL</sequence>
<name>A0A9P7ZET1_9HYPO</name>
<dbReference type="EMBL" id="MU251275">
    <property type="protein sequence ID" value="KAG9250660.1"/>
    <property type="molecule type" value="Genomic_DNA"/>
</dbReference>
<dbReference type="RefSeq" id="XP_046114584.1">
    <property type="nucleotide sequence ID" value="XM_046259266.1"/>
</dbReference>
<evidence type="ECO:0000313" key="2">
    <source>
        <dbReference type="EMBL" id="KAG9250660.1"/>
    </source>
</evidence>
<protein>
    <submittedName>
        <fullName evidence="2">Uncharacterized protein</fullName>
    </submittedName>
</protein>
<evidence type="ECO:0000256" key="1">
    <source>
        <dbReference type="SAM" id="MobiDB-lite"/>
    </source>
</evidence>
<comment type="caution">
    <text evidence="2">The sequence shown here is derived from an EMBL/GenBank/DDBJ whole genome shotgun (WGS) entry which is preliminary data.</text>
</comment>
<accession>A0A9P7ZET1</accession>
<dbReference type="GeneID" id="70290169"/>